<accession>A0AAW1G862</accession>
<proteinExistence type="predicted"/>
<evidence type="ECO:0000313" key="3">
    <source>
        <dbReference type="Proteomes" id="UP001488805"/>
    </source>
</evidence>
<reference evidence="2 3" key="1">
    <citation type="journal article" date="2024" name="Genome Biol. Evol.">
        <title>Chromosome-level genome assembly of the viviparous eelpout Zoarces viviparus.</title>
        <authorList>
            <person name="Fuhrmann N."/>
            <person name="Brasseur M.V."/>
            <person name="Bakowski C.E."/>
            <person name="Podsiadlowski L."/>
            <person name="Prost S."/>
            <person name="Krehenwinkel H."/>
            <person name="Mayer C."/>
        </authorList>
    </citation>
    <scope>NUCLEOTIDE SEQUENCE [LARGE SCALE GENOMIC DNA]</scope>
    <source>
        <strain evidence="2">NO-MEL_2022_Ind0_liver</strain>
    </source>
</reference>
<dbReference type="Proteomes" id="UP001488805">
    <property type="component" value="Unassembled WGS sequence"/>
</dbReference>
<gene>
    <name evidence="2" type="ORF">VZT92_000378</name>
</gene>
<name>A0AAW1G862_ZOAVI</name>
<protein>
    <submittedName>
        <fullName evidence="2">Uncharacterized protein</fullName>
    </submittedName>
</protein>
<organism evidence="2 3">
    <name type="scientific">Zoarces viviparus</name>
    <name type="common">Viviparous eelpout</name>
    <name type="synonym">Blennius viviparus</name>
    <dbReference type="NCBI Taxonomy" id="48416"/>
    <lineage>
        <taxon>Eukaryota</taxon>
        <taxon>Metazoa</taxon>
        <taxon>Chordata</taxon>
        <taxon>Craniata</taxon>
        <taxon>Vertebrata</taxon>
        <taxon>Euteleostomi</taxon>
        <taxon>Actinopterygii</taxon>
        <taxon>Neopterygii</taxon>
        <taxon>Teleostei</taxon>
        <taxon>Neoteleostei</taxon>
        <taxon>Acanthomorphata</taxon>
        <taxon>Eupercaria</taxon>
        <taxon>Perciformes</taxon>
        <taxon>Cottioidei</taxon>
        <taxon>Zoarcales</taxon>
        <taxon>Zoarcidae</taxon>
        <taxon>Zoarcinae</taxon>
        <taxon>Zoarces</taxon>
    </lineage>
</organism>
<evidence type="ECO:0000256" key="1">
    <source>
        <dbReference type="SAM" id="MobiDB-lite"/>
    </source>
</evidence>
<feature type="region of interest" description="Disordered" evidence="1">
    <location>
        <begin position="84"/>
        <end position="105"/>
    </location>
</feature>
<dbReference type="AlphaFoldDB" id="A0AAW1G862"/>
<dbReference type="EMBL" id="JBCEZU010000001">
    <property type="protein sequence ID" value="KAK9542523.1"/>
    <property type="molecule type" value="Genomic_DNA"/>
</dbReference>
<keyword evidence="3" id="KW-1185">Reference proteome</keyword>
<feature type="compositionally biased region" description="Basic residues" evidence="1">
    <location>
        <begin position="84"/>
        <end position="95"/>
    </location>
</feature>
<comment type="caution">
    <text evidence="2">The sequence shown here is derived from an EMBL/GenBank/DDBJ whole genome shotgun (WGS) entry which is preliminary data.</text>
</comment>
<evidence type="ECO:0000313" key="2">
    <source>
        <dbReference type="EMBL" id="KAK9542523.1"/>
    </source>
</evidence>
<sequence>MFEPWSFNGSHGYGPCAVRTALGLVIRGLSEVASRISLCRLEETLSKQNNHAFNRKSYMVEGEMEKKLAELKFEEEAELKRKKWRKQREKVRQRRREVENKAQRKKVKLKRKEIVAWLIKRVPEAKAGKKRRNLKPGDIVVRMDPGPQGSCHSDE</sequence>
<feature type="region of interest" description="Disordered" evidence="1">
    <location>
        <begin position="125"/>
        <end position="155"/>
    </location>
</feature>